<dbReference type="SUPFAM" id="SSF48371">
    <property type="entry name" value="ARM repeat"/>
    <property type="match status" value="1"/>
</dbReference>
<dbReference type="InterPro" id="IPR004155">
    <property type="entry name" value="PBS_lyase_HEAT"/>
</dbReference>
<evidence type="ECO:0008006" key="2">
    <source>
        <dbReference type="Google" id="ProtNLM"/>
    </source>
</evidence>
<protein>
    <recommendedName>
        <fullName evidence="2">HEAT repeat domain-containing protein</fullName>
    </recommendedName>
</protein>
<dbReference type="Gene3D" id="1.25.10.10">
    <property type="entry name" value="Leucine-rich Repeat Variant"/>
    <property type="match status" value="1"/>
</dbReference>
<evidence type="ECO:0000313" key="1">
    <source>
        <dbReference type="EMBL" id="SUZ58381.1"/>
    </source>
</evidence>
<dbReference type="AlphaFoldDB" id="A0A381NUV8"/>
<sequence>MLIALTSLSSTGCSQAKNLINRFKKKGEVQTASPLTVEELRVTYIEGDMGALEELIAIYQDEEQQLDVRKSAVRAMAETQHPLALDALAEYVKKAEALNIELMVTSVGVLSQFQDDPVASGALMESIFAVDDKLRQIQAATFKSLKNVKPENKVLALIDIYERSRAAFYSTATMVSNTLSSMDEDEVIPVLIFLAKDETLDVKARNRALEILAARKNDARVVEMFVEMLTDPSMEAQIRDFAIHTMKEVKEERLILALLDTYSQGQASYYSLLSTLLDALGNFNDPVVKPTLVEIAMQDNMPRSLRIKAILNLGNFKDPGIFELILPMLKDPESYEYYPYIIELAHSLDAYDTYKTEIRDAGLIAQEKALEASKLEK</sequence>
<dbReference type="EMBL" id="UINC01000616">
    <property type="protein sequence ID" value="SUZ58381.1"/>
    <property type="molecule type" value="Genomic_DNA"/>
</dbReference>
<name>A0A381NUV8_9ZZZZ</name>
<dbReference type="InterPro" id="IPR011989">
    <property type="entry name" value="ARM-like"/>
</dbReference>
<organism evidence="1">
    <name type="scientific">marine metagenome</name>
    <dbReference type="NCBI Taxonomy" id="408172"/>
    <lineage>
        <taxon>unclassified sequences</taxon>
        <taxon>metagenomes</taxon>
        <taxon>ecological metagenomes</taxon>
    </lineage>
</organism>
<accession>A0A381NUV8</accession>
<dbReference type="InterPro" id="IPR016024">
    <property type="entry name" value="ARM-type_fold"/>
</dbReference>
<proteinExistence type="predicted"/>
<dbReference type="SMART" id="SM00567">
    <property type="entry name" value="EZ_HEAT"/>
    <property type="match status" value="3"/>
</dbReference>
<reference evidence="1" key="1">
    <citation type="submission" date="2018-05" db="EMBL/GenBank/DDBJ databases">
        <authorList>
            <person name="Lanie J.A."/>
            <person name="Ng W.-L."/>
            <person name="Kazmierczak K.M."/>
            <person name="Andrzejewski T.M."/>
            <person name="Davidsen T.M."/>
            <person name="Wayne K.J."/>
            <person name="Tettelin H."/>
            <person name="Glass J.I."/>
            <person name="Rusch D."/>
            <person name="Podicherti R."/>
            <person name="Tsui H.-C.T."/>
            <person name="Winkler M.E."/>
        </authorList>
    </citation>
    <scope>NUCLEOTIDE SEQUENCE</scope>
</reference>
<gene>
    <name evidence="1" type="ORF">METZ01_LOCUS11235</name>
</gene>